<comment type="pathway">
    <text evidence="1">Protein modification; protein ubiquitination.</text>
</comment>
<dbReference type="InterPro" id="IPR000626">
    <property type="entry name" value="Ubiquitin-like_dom"/>
</dbReference>
<dbReference type="InterPro" id="IPR051628">
    <property type="entry name" value="LUBAC_E3_Ligases"/>
</dbReference>
<dbReference type="EMBL" id="OC855343">
    <property type="protein sequence ID" value="CAD7621809.1"/>
    <property type="molecule type" value="Genomic_DNA"/>
</dbReference>
<proteinExistence type="predicted"/>
<evidence type="ECO:0000313" key="17">
    <source>
        <dbReference type="Proteomes" id="UP000759131"/>
    </source>
</evidence>
<reference evidence="16" key="1">
    <citation type="submission" date="2020-11" db="EMBL/GenBank/DDBJ databases">
        <authorList>
            <person name="Tran Van P."/>
        </authorList>
    </citation>
    <scope>NUCLEOTIDE SEQUENCE</scope>
</reference>
<dbReference type="CDD" id="cd16633">
    <property type="entry name" value="mRING-HC-C3HC3D_RBR_HOIL1"/>
    <property type="match status" value="1"/>
</dbReference>
<dbReference type="Proteomes" id="UP000759131">
    <property type="component" value="Unassembled WGS sequence"/>
</dbReference>
<dbReference type="InterPro" id="IPR047558">
    <property type="entry name" value="BRcat_RBR_HOIL1"/>
</dbReference>
<keyword evidence="2" id="KW-0597">Phosphoprotein</keyword>
<evidence type="ECO:0000313" key="16">
    <source>
        <dbReference type="EMBL" id="CAD7621809.1"/>
    </source>
</evidence>
<dbReference type="SUPFAM" id="SSF57850">
    <property type="entry name" value="RING/U-box"/>
    <property type="match status" value="3"/>
</dbReference>
<dbReference type="OrthoDB" id="6623290at2759"/>
<dbReference type="GO" id="GO:0004842">
    <property type="term" value="F:ubiquitin-protein transferase activity"/>
    <property type="evidence" value="ECO:0007669"/>
    <property type="project" value="TreeGrafter"/>
</dbReference>
<feature type="compositionally biased region" description="Polar residues" evidence="11">
    <location>
        <begin position="891"/>
        <end position="901"/>
    </location>
</feature>
<keyword evidence="7" id="KW-0833">Ubl conjugation pathway</keyword>
<dbReference type="PROSITE" id="PS50053">
    <property type="entry name" value="UBIQUITIN_2"/>
    <property type="match status" value="1"/>
</dbReference>
<evidence type="ECO:0000256" key="9">
    <source>
        <dbReference type="ARBA" id="ARBA00023186"/>
    </source>
</evidence>
<evidence type="ECO:0000256" key="11">
    <source>
        <dbReference type="SAM" id="MobiDB-lite"/>
    </source>
</evidence>
<dbReference type="Gene3D" id="3.30.40.10">
    <property type="entry name" value="Zinc/RING finger domain, C3HC4 (zinc finger)"/>
    <property type="match status" value="1"/>
</dbReference>
<feature type="region of interest" description="Disordered" evidence="11">
    <location>
        <begin position="356"/>
        <end position="457"/>
    </location>
</feature>
<dbReference type="GO" id="GO:0009893">
    <property type="term" value="P:positive regulation of metabolic process"/>
    <property type="evidence" value="ECO:0007669"/>
    <property type="project" value="UniProtKB-ARBA"/>
</dbReference>
<dbReference type="Pfam" id="PF01302">
    <property type="entry name" value="CAP_GLY"/>
    <property type="match status" value="1"/>
</dbReference>
<feature type="compositionally biased region" description="Low complexity" evidence="11">
    <location>
        <begin position="902"/>
        <end position="934"/>
    </location>
</feature>
<evidence type="ECO:0000256" key="1">
    <source>
        <dbReference type="ARBA" id="ARBA00004906"/>
    </source>
</evidence>
<feature type="compositionally biased region" description="Low complexity" evidence="11">
    <location>
        <begin position="544"/>
        <end position="574"/>
    </location>
</feature>
<dbReference type="PROSITE" id="PS51873">
    <property type="entry name" value="TRIAD"/>
    <property type="match status" value="1"/>
</dbReference>
<sequence>MIKRICFSDAVLNPTAPEDSSSDEPLFEEPVAPTLSLGERIAWVKTSGPEFGAVRWIGRMPQITTDWTVGVEFDNCIGSGDGTVDGRRYFVAKENFAKFLPLSSLTKVDNYAGRPRSGTMLSRMSVQLKPGQLISIQRSPSVVVQHCSLNAPHHVGHDVHATNLKHCQCSSCNHPCAHLCKTTKPKGKSRWKDPGLAHMCHFSSKPHNKMCCGGEDLACATRPLTAPGSSWMHAPDIEPSFKTVSMATESMPRRKSVTIYDERNAVSAPTSVERKVNSSPLNAAINLKERRGSDLSISSLPSSGSPQVYIRRGVLTDESDFDSDTDRSYSPAFGRSGMAGLRSLVACFANNSSSLREKKNIKDRRKRKLRKHKKRSKTLSSNERRHRRGLSSDTSYDCETTHNSQNQTSSLMSNISSPKTRTNASPVEHKSTSMSPKKTTAHSPNEDQKPVKERQISGAIIEEELSKSFETHRHRVDDDIISEGNEGQDGCTSSSKSSGHLITTKADIESTQNTRSLSSHSNLSDSVSPRRRKKTPAPPPPPTSSTSPTSLNLSVSSASLPQTPTHSTTTTSASGHRRRASYKKNPAPTPPNLTRSLSEQKQLNLKNLINAVPSFRSEVDLQGVSRKSSPFGDSIERDEMLSLNSIDIKDEVPVDSDRQRATKVDVSTQVTLENDYYEEIDFTPKVKVCNNGTNCCAKPDLPQKTFDVISTFGCELNTKYNPPNGCRENSHSLTKSYSLPSNKKRNTNQKAINSCGQRFSSDLNALLSPQHILKAKADSLMRGLSDGSVSSTATVIEFINTLTDLETQMNSTDGQSLKNSSVKTSDSLIDISLDNTSDDTITVKSMSSKWRHSSSSVDSFSDSLLSSKFNESYSSLNTTIERKNKTKTTNDRFQATGAPNNLYSSASEQSLSSMSSSSTLSYAPTIGSSSSTPTPLTPKPYRELMLANSGNHPNHCTHPLPKPRSKNKSQNERTSVKSSDPCINDSIHKSFNNNIESITQRDMYSNSGLSLLNHKKYNNLMADEARVAQIMEQLEVAIAYGQHKRAAVLAKDAYLYIEDRYTHKGPIPFQVYPSMSLNMLKLKIEKEFNIPTEMQKWILGKTLATNLSASLATYGITCSGCPIFLYLLPEEPKHEMNLEIPQNETPAVNDQWFPNDIPEPILDNNLETIPLMPETSDIIDAFDLQSINNVIPEEEDSEKVMPRQQYFELVELDDVKCVTNSEPFECPVCFVDIGVGEGIVLRDCLHTFCKYCLLSAVQYNTEVEVKCPFRNSEYSCDSRMQDREVKEVVPIDVYERYLQKSISTAESKIEKSFHCKTVDCCGWCEFDDNVNVFRCPVCRHENCINCQSIHEGINCKQFQDQLEFNAAQNEDAMKTKEFIDNMLHREEALRCPQCQVVLLKKWGCDWVKCSMCETEICWVTKGFRWGPKVGSGRHIGWLSM</sequence>
<feature type="region of interest" description="Disordered" evidence="11">
    <location>
        <begin position="723"/>
        <end position="747"/>
    </location>
</feature>
<dbReference type="PROSITE" id="PS50089">
    <property type="entry name" value="ZF_RING_2"/>
    <property type="match status" value="1"/>
</dbReference>
<dbReference type="InterPro" id="IPR047559">
    <property type="entry name" value="HOIL1_RBR_mRING-HC-C3HC3D"/>
</dbReference>
<feature type="region of interest" description="Disordered" evidence="11">
    <location>
        <begin position="478"/>
        <end position="595"/>
    </location>
</feature>
<dbReference type="SMART" id="SM01052">
    <property type="entry name" value="CAP_GLY"/>
    <property type="match status" value="1"/>
</dbReference>
<dbReference type="GO" id="GO:0043130">
    <property type="term" value="F:ubiquitin binding"/>
    <property type="evidence" value="ECO:0007669"/>
    <property type="project" value="TreeGrafter"/>
</dbReference>
<evidence type="ECO:0000256" key="6">
    <source>
        <dbReference type="ARBA" id="ARBA00022771"/>
    </source>
</evidence>
<dbReference type="GO" id="GO:0043161">
    <property type="term" value="P:proteasome-mediated ubiquitin-dependent protein catabolic process"/>
    <property type="evidence" value="ECO:0007669"/>
    <property type="project" value="TreeGrafter"/>
</dbReference>
<accession>A0A7R9KF92</accession>
<keyword evidence="8" id="KW-0862">Zinc</keyword>
<dbReference type="GO" id="GO:0097039">
    <property type="term" value="P:protein linear polyubiquitination"/>
    <property type="evidence" value="ECO:0007669"/>
    <property type="project" value="TreeGrafter"/>
</dbReference>
<name>A0A7R9KF92_9ACAR</name>
<organism evidence="16">
    <name type="scientific">Medioppia subpectinata</name>
    <dbReference type="NCBI Taxonomy" id="1979941"/>
    <lineage>
        <taxon>Eukaryota</taxon>
        <taxon>Metazoa</taxon>
        <taxon>Ecdysozoa</taxon>
        <taxon>Arthropoda</taxon>
        <taxon>Chelicerata</taxon>
        <taxon>Arachnida</taxon>
        <taxon>Acari</taxon>
        <taxon>Acariformes</taxon>
        <taxon>Sarcoptiformes</taxon>
        <taxon>Oribatida</taxon>
        <taxon>Brachypylina</taxon>
        <taxon>Oppioidea</taxon>
        <taxon>Oppiidae</taxon>
        <taxon>Medioppia</taxon>
    </lineage>
</organism>
<dbReference type="Gene3D" id="3.10.20.90">
    <property type="entry name" value="Phosphatidylinositol 3-kinase Catalytic Subunit, Chain A, domain 1"/>
    <property type="match status" value="1"/>
</dbReference>
<feature type="domain" description="Ubiquitin-like" evidence="12">
    <location>
        <begin position="1055"/>
        <end position="1116"/>
    </location>
</feature>
<keyword evidence="9" id="KW-0143">Chaperone</keyword>
<protein>
    <submittedName>
        <fullName evidence="16">Uncharacterized protein</fullName>
    </submittedName>
</protein>
<dbReference type="InterPro" id="IPR017907">
    <property type="entry name" value="Znf_RING_CS"/>
</dbReference>
<dbReference type="Gene3D" id="2.30.30.190">
    <property type="entry name" value="CAP Gly-rich-like domain"/>
    <property type="match status" value="1"/>
</dbReference>
<dbReference type="GO" id="GO:0071797">
    <property type="term" value="C:LUBAC complex"/>
    <property type="evidence" value="ECO:0007669"/>
    <property type="project" value="TreeGrafter"/>
</dbReference>
<dbReference type="PANTHER" id="PTHR22770">
    <property type="entry name" value="UBIQUITIN CONJUGATING ENZYME 7 INTERACTING PROTEIN-RELATED"/>
    <property type="match status" value="1"/>
</dbReference>
<feature type="compositionally biased region" description="Low complexity" evidence="11">
    <location>
        <begin position="516"/>
        <end position="527"/>
    </location>
</feature>
<feature type="compositionally biased region" description="Basic residues" evidence="11">
    <location>
        <begin position="361"/>
        <end position="377"/>
    </location>
</feature>
<feature type="region of interest" description="Disordered" evidence="11">
    <location>
        <begin position="880"/>
        <end position="985"/>
    </location>
</feature>
<evidence type="ECO:0000256" key="10">
    <source>
        <dbReference type="PROSITE-ProRule" id="PRU00175"/>
    </source>
</evidence>
<evidence type="ECO:0000259" key="14">
    <source>
        <dbReference type="PROSITE" id="PS50245"/>
    </source>
</evidence>
<dbReference type="InterPro" id="IPR044066">
    <property type="entry name" value="TRIAD_supradom"/>
</dbReference>
<evidence type="ECO:0000256" key="4">
    <source>
        <dbReference type="ARBA" id="ARBA00022723"/>
    </source>
</evidence>
<dbReference type="PANTHER" id="PTHR22770:SF13">
    <property type="entry name" value="RING-TYPE DOMAIN-CONTAINING PROTEIN"/>
    <property type="match status" value="1"/>
</dbReference>
<evidence type="ECO:0000256" key="3">
    <source>
        <dbReference type="ARBA" id="ARBA00022679"/>
    </source>
</evidence>
<evidence type="ECO:0000259" key="12">
    <source>
        <dbReference type="PROSITE" id="PS50053"/>
    </source>
</evidence>
<feature type="compositionally biased region" description="Polar residues" evidence="11">
    <location>
        <begin position="490"/>
        <end position="501"/>
    </location>
</feature>
<dbReference type="EMBL" id="CAJPIZ010000768">
    <property type="protein sequence ID" value="CAG2102239.1"/>
    <property type="molecule type" value="Genomic_DNA"/>
</dbReference>
<feature type="compositionally biased region" description="Basic and acidic residues" evidence="11">
    <location>
        <begin position="444"/>
        <end position="455"/>
    </location>
</feature>
<keyword evidence="6 10" id="KW-0863">Zinc-finger</keyword>
<dbReference type="FunFam" id="3.30.40.10:FF:000137">
    <property type="entry name" value="RanBP-type and C3HC4-type zinc finger-containing protein 1"/>
    <property type="match status" value="1"/>
</dbReference>
<dbReference type="SUPFAM" id="SSF74924">
    <property type="entry name" value="Cap-Gly domain"/>
    <property type="match status" value="1"/>
</dbReference>
<keyword evidence="17" id="KW-1185">Reference proteome</keyword>
<feature type="compositionally biased region" description="Polar residues" evidence="11">
    <location>
        <begin position="432"/>
        <end position="443"/>
    </location>
</feature>
<dbReference type="InterPro" id="IPR013083">
    <property type="entry name" value="Znf_RING/FYVE/PHD"/>
</dbReference>
<keyword evidence="4" id="KW-0479">Metal-binding</keyword>
<keyword evidence="3" id="KW-0808">Transferase</keyword>
<feature type="domain" description="CAP-Gly" evidence="14">
    <location>
        <begin position="69"/>
        <end position="122"/>
    </location>
</feature>
<dbReference type="CDD" id="cd20345">
    <property type="entry name" value="BRcat_RBR_HOIL1"/>
    <property type="match status" value="1"/>
</dbReference>
<dbReference type="PROSITE" id="PS00518">
    <property type="entry name" value="ZF_RING_1"/>
    <property type="match status" value="1"/>
</dbReference>
<dbReference type="PROSITE" id="PS50245">
    <property type="entry name" value="CAP_GLY_2"/>
    <property type="match status" value="1"/>
</dbReference>
<evidence type="ECO:0000256" key="7">
    <source>
        <dbReference type="ARBA" id="ARBA00022786"/>
    </source>
</evidence>
<feature type="compositionally biased region" description="Polar residues" evidence="11">
    <location>
        <begin position="731"/>
        <end position="741"/>
    </location>
</feature>
<feature type="domain" description="RING-type" evidence="13">
    <location>
        <begin position="1226"/>
        <end position="1271"/>
    </location>
</feature>
<feature type="compositionally biased region" description="Polar residues" evidence="11">
    <location>
        <begin position="391"/>
        <end position="425"/>
    </location>
</feature>
<evidence type="ECO:0000256" key="8">
    <source>
        <dbReference type="ARBA" id="ARBA00022833"/>
    </source>
</evidence>
<evidence type="ECO:0000256" key="5">
    <source>
        <dbReference type="ARBA" id="ARBA00022737"/>
    </source>
</evidence>
<dbReference type="GO" id="GO:0008270">
    <property type="term" value="F:zinc ion binding"/>
    <property type="evidence" value="ECO:0007669"/>
    <property type="project" value="UniProtKB-KW"/>
</dbReference>
<feature type="domain" description="RING-type" evidence="15">
    <location>
        <begin position="1222"/>
        <end position="1438"/>
    </location>
</feature>
<evidence type="ECO:0000256" key="2">
    <source>
        <dbReference type="ARBA" id="ARBA00022553"/>
    </source>
</evidence>
<evidence type="ECO:0000259" key="13">
    <source>
        <dbReference type="PROSITE" id="PS50089"/>
    </source>
</evidence>
<dbReference type="InterPro" id="IPR036859">
    <property type="entry name" value="CAP-Gly_dom_sf"/>
</dbReference>
<keyword evidence="5" id="KW-0677">Repeat</keyword>
<dbReference type="SUPFAM" id="SSF54236">
    <property type="entry name" value="Ubiquitin-like"/>
    <property type="match status" value="1"/>
</dbReference>
<dbReference type="InterPro" id="IPR000938">
    <property type="entry name" value="CAP-Gly_domain"/>
</dbReference>
<dbReference type="InterPro" id="IPR029071">
    <property type="entry name" value="Ubiquitin-like_domsf"/>
</dbReference>
<gene>
    <name evidence="16" type="ORF">OSB1V03_LOCUS2279</name>
</gene>
<dbReference type="InterPro" id="IPR001841">
    <property type="entry name" value="Znf_RING"/>
</dbReference>
<evidence type="ECO:0000259" key="15">
    <source>
        <dbReference type="PROSITE" id="PS51873"/>
    </source>
</evidence>